<evidence type="ECO:0000313" key="3">
    <source>
        <dbReference type="Proteomes" id="UP000784294"/>
    </source>
</evidence>
<feature type="compositionally biased region" description="Polar residues" evidence="1">
    <location>
        <begin position="1"/>
        <end position="12"/>
    </location>
</feature>
<gene>
    <name evidence="2" type="ORF">PXEA_LOCUS3745</name>
</gene>
<proteinExistence type="predicted"/>
<accession>A0A448WF65</accession>
<dbReference type="Proteomes" id="UP000784294">
    <property type="component" value="Unassembled WGS sequence"/>
</dbReference>
<keyword evidence="3" id="KW-1185">Reference proteome</keyword>
<protein>
    <submittedName>
        <fullName evidence="2">Uncharacterized protein</fullName>
    </submittedName>
</protein>
<feature type="compositionally biased region" description="Polar residues" evidence="1">
    <location>
        <begin position="556"/>
        <end position="569"/>
    </location>
</feature>
<feature type="region of interest" description="Disordered" evidence="1">
    <location>
        <begin position="554"/>
        <end position="589"/>
    </location>
</feature>
<sequence>MDFLSGSKSPSPTRAGATREMDKTSSCCQVMLLPTQNGVAGMTSLPFLVNRPPTITTSSNKTKPIALRSSNLDRFSAQPPSCYVVSSEDPASHLSSETFRNSSLSLRPQAILSTFTSNSLTSRRREASDVIFPQPLEGQASTSSAGDWSSVGPNHSGARHSLLLPIAACSLSPTLTSLSVGNTCQSAAATPTVGDHLLVRNRSSSRPILSSILNSGAPTFAPLTSEVSTTFLAKSAGAFAITTSHGNSNTNLVSSRSSSSTFANPAFVNPILTQTPYSHHFSPRPGAFQTVAASHIVRSLQASEHSESTSNRPFKVNVPGGESIAGMCNLPAPYGVGACRLAFGPSAVHHHYPHQTALVHFAPGVLNPQTKLFTPAGYATSAAACWSSMSCPSASLSSLGSTGPGVGSSSVIGAGNGAGFCALRRISGTPDRASAIAAWPRKPGVEIGSRLNQSDSIPSPEAGGKMLGSRDFVDASTSMDDSGIVRSDPRSFLPEGRDNLKSAQIGLVLLHSQSALGPLNDTRNQAEGQEEKAEGGSEVGIGEVHGKESFEACTHHPQQNNSTDTLSPSSDKEDTLLGTDSKAHPTFLQPTEIYASDTLTPLTRQMPTGQQIGSSRDLRVGLSPSSDNFSFALPASVADTEPKMSVGGTRLQNSFSCTDDPCFVTTFNRSVSSSLDPHLCQTHRSDKSADRLNHLPCRTGLLNPC</sequence>
<comment type="caution">
    <text evidence="2">The sequence shown here is derived from an EMBL/GenBank/DDBJ whole genome shotgun (WGS) entry which is preliminary data.</text>
</comment>
<dbReference type="AlphaFoldDB" id="A0A448WF65"/>
<dbReference type="EMBL" id="CAAALY010008637">
    <property type="protein sequence ID" value="VEL10305.1"/>
    <property type="molecule type" value="Genomic_DNA"/>
</dbReference>
<feature type="region of interest" description="Disordered" evidence="1">
    <location>
        <begin position="447"/>
        <end position="497"/>
    </location>
</feature>
<feature type="region of interest" description="Disordered" evidence="1">
    <location>
        <begin position="517"/>
        <end position="539"/>
    </location>
</feature>
<evidence type="ECO:0000256" key="1">
    <source>
        <dbReference type="SAM" id="MobiDB-lite"/>
    </source>
</evidence>
<feature type="region of interest" description="Disordered" evidence="1">
    <location>
        <begin position="1"/>
        <end position="22"/>
    </location>
</feature>
<organism evidence="2 3">
    <name type="scientific">Protopolystoma xenopodis</name>
    <dbReference type="NCBI Taxonomy" id="117903"/>
    <lineage>
        <taxon>Eukaryota</taxon>
        <taxon>Metazoa</taxon>
        <taxon>Spiralia</taxon>
        <taxon>Lophotrochozoa</taxon>
        <taxon>Platyhelminthes</taxon>
        <taxon>Monogenea</taxon>
        <taxon>Polyopisthocotylea</taxon>
        <taxon>Polystomatidea</taxon>
        <taxon>Polystomatidae</taxon>
        <taxon>Protopolystoma</taxon>
    </lineage>
</organism>
<evidence type="ECO:0000313" key="2">
    <source>
        <dbReference type="EMBL" id="VEL10305.1"/>
    </source>
</evidence>
<reference evidence="2" key="1">
    <citation type="submission" date="2018-11" db="EMBL/GenBank/DDBJ databases">
        <authorList>
            <consortium name="Pathogen Informatics"/>
        </authorList>
    </citation>
    <scope>NUCLEOTIDE SEQUENCE</scope>
</reference>
<name>A0A448WF65_9PLAT</name>